<protein>
    <recommendedName>
        <fullName evidence="5">SlyX protein</fullName>
    </recommendedName>
</protein>
<proteinExistence type="predicted"/>
<evidence type="ECO:0008006" key="5">
    <source>
        <dbReference type="Google" id="ProtNLM"/>
    </source>
</evidence>
<sequence>MQRLQTRWARRLFIAPGVHARGWVMEKLEEQIAHLTRTVEDLSDVVARQESEIAVLTRRVFMLMQREGEREAQGSGSVVLGDERPPHY</sequence>
<dbReference type="KEGG" id="rli:RLO149_c004060"/>
<feature type="region of interest" description="Disordered" evidence="2">
    <location>
        <begin position="69"/>
        <end position="88"/>
    </location>
</feature>
<dbReference type="eggNOG" id="COG2900">
    <property type="taxonomic scope" value="Bacteria"/>
</dbReference>
<dbReference type="Pfam" id="PF04102">
    <property type="entry name" value="SlyX"/>
    <property type="match status" value="1"/>
</dbReference>
<keyword evidence="1" id="KW-0175">Coiled coil</keyword>
<evidence type="ECO:0000313" key="4">
    <source>
        <dbReference type="Proteomes" id="UP000001353"/>
    </source>
</evidence>
<gene>
    <name evidence="3" type="ordered locus">RLO149_c004060</name>
</gene>
<dbReference type="EMBL" id="CP002623">
    <property type="protein sequence ID" value="AEI92436.1"/>
    <property type="molecule type" value="Genomic_DNA"/>
</dbReference>
<feature type="coiled-coil region" evidence="1">
    <location>
        <begin position="25"/>
        <end position="59"/>
    </location>
</feature>
<keyword evidence="4" id="KW-1185">Reference proteome</keyword>
<name>F7ZHM5_ROSLO</name>
<dbReference type="InterPro" id="IPR007236">
    <property type="entry name" value="SlyX"/>
</dbReference>
<evidence type="ECO:0000256" key="2">
    <source>
        <dbReference type="SAM" id="MobiDB-lite"/>
    </source>
</evidence>
<organism evidence="3 4">
    <name type="scientific">Roseobacter litoralis (strain ATCC 49566 / DSM 6996 / JCM 21268 / NBRC 15278 / OCh 149)</name>
    <dbReference type="NCBI Taxonomy" id="391595"/>
    <lineage>
        <taxon>Bacteria</taxon>
        <taxon>Pseudomonadati</taxon>
        <taxon>Pseudomonadota</taxon>
        <taxon>Alphaproteobacteria</taxon>
        <taxon>Rhodobacterales</taxon>
        <taxon>Roseobacteraceae</taxon>
        <taxon>Roseobacter</taxon>
    </lineage>
</organism>
<dbReference type="STRING" id="391595.RLO149_c004060"/>
<dbReference type="Proteomes" id="UP000001353">
    <property type="component" value="Chromosome"/>
</dbReference>
<accession>F7ZHM5</accession>
<dbReference type="HOGENOM" id="CLU_180796_0_1_5"/>
<evidence type="ECO:0000256" key="1">
    <source>
        <dbReference type="SAM" id="Coils"/>
    </source>
</evidence>
<dbReference type="AlphaFoldDB" id="F7ZHM5"/>
<reference evidence="3 4" key="1">
    <citation type="journal article" date="2011" name="BMC Genomics">
        <title>Comparative genome analysis and genome-guided physiological analysis of Roseobacter litoralis.</title>
        <authorList>
            <person name="Kalhoefer D."/>
            <person name="Thole S."/>
            <person name="Voget S."/>
            <person name="Lehmann R."/>
            <person name="Liesegang H."/>
            <person name="Wollher A."/>
            <person name="Daniel R."/>
            <person name="Simon M."/>
            <person name="Brinkhoff T."/>
        </authorList>
    </citation>
    <scope>NUCLEOTIDE SEQUENCE [LARGE SCALE GENOMIC DNA]</scope>
    <source>
        <strain evidence="4">ATCC 49566 / DSM 6996 / JCM 21268 / NBRC 15278 / OCh 149</strain>
    </source>
</reference>
<evidence type="ECO:0000313" key="3">
    <source>
        <dbReference type="EMBL" id="AEI92436.1"/>
    </source>
</evidence>